<comment type="caution">
    <text evidence="8">The sequence shown here is derived from an EMBL/GenBank/DDBJ whole genome shotgun (WGS) entry which is preliminary data.</text>
</comment>
<name>A0AAN9BRX7_9CAEN</name>
<evidence type="ECO:0000256" key="2">
    <source>
        <dbReference type="ARBA" id="ARBA00022857"/>
    </source>
</evidence>
<evidence type="ECO:0000256" key="5">
    <source>
        <dbReference type="PIRSR" id="PIRSR000097-2"/>
    </source>
</evidence>
<proteinExistence type="inferred from homology"/>
<dbReference type="InterPro" id="IPR023210">
    <property type="entry name" value="NADP_OxRdtase_dom"/>
</dbReference>
<comment type="similarity">
    <text evidence="1">Belongs to the aldo/keto reductase family.</text>
</comment>
<feature type="site" description="Lowers pKa of active site Tyr" evidence="6">
    <location>
        <position position="82"/>
    </location>
</feature>
<dbReference type="Proteomes" id="UP001374579">
    <property type="component" value="Unassembled WGS sequence"/>
</dbReference>
<dbReference type="PANTHER" id="PTHR11732">
    <property type="entry name" value="ALDO/KETO REDUCTASE"/>
    <property type="match status" value="1"/>
</dbReference>
<gene>
    <name evidence="8" type="ORF">V1264_014003</name>
</gene>
<feature type="domain" description="NADP-dependent oxidoreductase" evidence="7">
    <location>
        <begin position="20"/>
        <end position="297"/>
    </location>
</feature>
<reference evidence="8 9" key="1">
    <citation type="submission" date="2024-02" db="EMBL/GenBank/DDBJ databases">
        <title>Chromosome-scale genome assembly of the rough periwinkle Littorina saxatilis.</title>
        <authorList>
            <person name="De Jode A."/>
            <person name="Faria R."/>
            <person name="Formenti G."/>
            <person name="Sims Y."/>
            <person name="Smith T.P."/>
            <person name="Tracey A."/>
            <person name="Wood J.M.D."/>
            <person name="Zagrodzka Z.B."/>
            <person name="Johannesson K."/>
            <person name="Butlin R.K."/>
            <person name="Leder E.H."/>
        </authorList>
    </citation>
    <scope>NUCLEOTIDE SEQUENCE [LARGE SCALE GENOMIC DNA]</scope>
    <source>
        <strain evidence="8">Snail1</strain>
        <tissue evidence="8">Muscle</tissue>
    </source>
</reference>
<sequence length="318" mass="35900">MAAACSTVTLPSGDLMPMVGLGTFDNLKDDKVSEAVRVAIDEGYRCIDTAYIYRSEGAVGAAIADKIKKGVVTRKDLFVTTKLWNTFHEPDRVEMGMRESLAELKMDYVDLLLMHWPMAFKELQADRKAWILNQQTQPAEVDYLDTWKAMEGLVEKGLARNIGVSNFNIDQLQRLLHTPPKIKPANMQLESHPLFHNQELVDFCRSHGMTVTAFSPLAKGGATYAGKQMENILEDSRVTEIAAKHKRTPAQVVLRMSLQRGICVVPKSCTASRIKENFQIFDFTLSEEEMSSLSSMNKNKRLVTLEVFKDFPEYPFKL</sequence>
<evidence type="ECO:0000256" key="4">
    <source>
        <dbReference type="PIRSR" id="PIRSR000097-1"/>
    </source>
</evidence>
<keyword evidence="2" id="KW-0521">NADP</keyword>
<evidence type="ECO:0000256" key="3">
    <source>
        <dbReference type="ARBA" id="ARBA00023002"/>
    </source>
</evidence>
<evidence type="ECO:0000313" key="9">
    <source>
        <dbReference type="Proteomes" id="UP001374579"/>
    </source>
</evidence>
<dbReference type="SUPFAM" id="SSF51430">
    <property type="entry name" value="NAD(P)-linked oxidoreductase"/>
    <property type="match status" value="1"/>
</dbReference>
<dbReference type="Pfam" id="PF00248">
    <property type="entry name" value="Aldo_ket_red"/>
    <property type="match status" value="1"/>
</dbReference>
<feature type="binding site" evidence="5">
    <location>
        <position position="115"/>
    </location>
    <ligand>
        <name>substrate</name>
    </ligand>
</feature>
<accession>A0AAN9BRX7</accession>
<dbReference type="PRINTS" id="PR00069">
    <property type="entry name" value="ALDKETRDTASE"/>
</dbReference>
<dbReference type="PIRSF" id="PIRSF000097">
    <property type="entry name" value="AKR"/>
    <property type="match status" value="1"/>
</dbReference>
<dbReference type="FunFam" id="3.20.20.100:FF:000006">
    <property type="entry name" value="Aldo-keto reductase family 1 member A1"/>
    <property type="match status" value="1"/>
</dbReference>
<dbReference type="PROSITE" id="PS00062">
    <property type="entry name" value="ALDOKETO_REDUCTASE_2"/>
    <property type="match status" value="1"/>
</dbReference>
<protein>
    <recommendedName>
        <fullName evidence="7">NADP-dependent oxidoreductase domain-containing protein</fullName>
    </recommendedName>
</protein>
<dbReference type="AlphaFoldDB" id="A0AAN9BRX7"/>
<dbReference type="InterPro" id="IPR018170">
    <property type="entry name" value="Aldo/ket_reductase_CS"/>
</dbReference>
<keyword evidence="9" id="KW-1185">Reference proteome</keyword>
<organism evidence="8 9">
    <name type="scientific">Littorina saxatilis</name>
    <dbReference type="NCBI Taxonomy" id="31220"/>
    <lineage>
        <taxon>Eukaryota</taxon>
        <taxon>Metazoa</taxon>
        <taxon>Spiralia</taxon>
        <taxon>Lophotrochozoa</taxon>
        <taxon>Mollusca</taxon>
        <taxon>Gastropoda</taxon>
        <taxon>Caenogastropoda</taxon>
        <taxon>Littorinimorpha</taxon>
        <taxon>Littorinoidea</taxon>
        <taxon>Littorinidae</taxon>
        <taxon>Littorina</taxon>
    </lineage>
</organism>
<dbReference type="GO" id="GO:0016491">
    <property type="term" value="F:oxidoreductase activity"/>
    <property type="evidence" value="ECO:0007669"/>
    <property type="project" value="UniProtKB-KW"/>
</dbReference>
<keyword evidence="3" id="KW-0560">Oxidoreductase</keyword>
<dbReference type="Gene3D" id="3.20.20.100">
    <property type="entry name" value="NADP-dependent oxidoreductase domain"/>
    <property type="match status" value="1"/>
</dbReference>
<dbReference type="EMBL" id="JBAMIC010000003">
    <property type="protein sequence ID" value="KAK7110070.1"/>
    <property type="molecule type" value="Genomic_DNA"/>
</dbReference>
<dbReference type="InterPro" id="IPR020471">
    <property type="entry name" value="AKR"/>
</dbReference>
<feature type="active site" description="Proton donor" evidence="4">
    <location>
        <position position="53"/>
    </location>
</feature>
<evidence type="ECO:0000259" key="7">
    <source>
        <dbReference type="Pfam" id="PF00248"/>
    </source>
</evidence>
<evidence type="ECO:0000256" key="1">
    <source>
        <dbReference type="ARBA" id="ARBA00007905"/>
    </source>
</evidence>
<dbReference type="InterPro" id="IPR036812">
    <property type="entry name" value="NAD(P)_OxRdtase_dom_sf"/>
</dbReference>
<dbReference type="PROSITE" id="PS00063">
    <property type="entry name" value="ALDOKETO_REDUCTASE_3"/>
    <property type="match status" value="1"/>
</dbReference>
<evidence type="ECO:0000313" key="8">
    <source>
        <dbReference type="EMBL" id="KAK7110070.1"/>
    </source>
</evidence>
<evidence type="ECO:0000256" key="6">
    <source>
        <dbReference type="PIRSR" id="PIRSR000097-3"/>
    </source>
</evidence>